<evidence type="ECO:0000313" key="2">
    <source>
        <dbReference type="Proteomes" id="UP000075809"/>
    </source>
</evidence>
<dbReference type="EMBL" id="KQ982314">
    <property type="protein sequence ID" value="KYQ58042.1"/>
    <property type="molecule type" value="Genomic_DNA"/>
</dbReference>
<accession>A0A151XCE9</accession>
<keyword evidence="2" id="KW-1185">Reference proteome</keyword>
<dbReference type="Proteomes" id="UP000075809">
    <property type="component" value="Unassembled WGS sequence"/>
</dbReference>
<gene>
    <name evidence="1" type="ORF">ALC60_03094</name>
</gene>
<proteinExistence type="predicted"/>
<evidence type="ECO:0000313" key="1">
    <source>
        <dbReference type="EMBL" id="KYQ58042.1"/>
    </source>
</evidence>
<name>A0A151XCE9_9HYME</name>
<reference evidence="1 2" key="1">
    <citation type="submission" date="2015-09" db="EMBL/GenBank/DDBJ databases">
        <title>Trachymyrmex zeteki WGS genome.</title>
        <authorList>
            <person name="Nygaard S."/>
            <person name="Hu H."/>
            <person name="Boomsma J."/>
            <person name="Zhang G."/>
        </authorList>
    </citation>
    <scope>NUCLEOTIDE SEQUENCE [LARGE SCALE GENOMIC DNA]</scope>
    <source>
        <strain evidence="1">Tzet28-1</strain>
        <tissue evidence="1">Whole body</tissue>
    </source>
</reference>
<dbReference type="AlphaFoldDB" id="A0A151XCE9"/>
<sequence length="137" mass="15510">MDRFDQLSVHHSWADVIGEILPRTTGITCEPCLVNRTPTKVCVKSSNDMLRLHSISKVKEKGLPKPCQVRIGLLIKVPLRKPERIKCPDIFPTNVANVTQIFEYAIHRYLSRKLGQCRIPLKPPFNMACLTSTSLTT</sequence>
<protein>
    <submittedName>
        <fullName evidence="1">Uncharacterized protein</fullName>
    </submittedName>
</protein>
<organism evidence="1 2">
    <name type="scientific">Mycetomoellerius zeteki</name>
    <dbReference type="NCBI Taxonomy" id="64791"/>
    <lineage>
        <taxon>Eukaryota</taxon>
        <taxon>Metazoa</taxon>
        <taxon>Ecdysozoa</taxon>
        <taxon>Arthropoda</taxon>
        <taxon>Hexapoda</taxon>
        <taxon>Insecta</taxon>
        <taxon>Pterygota</taxon>
        <taxon>Neoptera</taxon>
        <taxon>Endopterygota</taxon>
        <taxon>Hymenoptera</taxon>
        <taxon>Apocrita</taxon>
        <taxon>Aculeata</taxon>
        <taxon>Formicoidea</taxon>
        <taxon>Formicidae</taxon>
        <taxon>Myrmicinae</taxon>
        <taxon>Mycetomoellerius</taxon>
    </lineage>
</organism>